<keyword evidence="1" id="KW-0812">Transmembrane</keyword>
<reference evidence="3" key="1">
    <citation type="submission" date="2017-02" db="UniProtKB">
        <authorList>
            <consortium name="WormBaseParasite"/>
        </authorList>
    </citation>
    <scope>IDENTIFICATION</scope>
</reference>
<evidence type="ECO:0000313" key="2">
    <source>
        <dbReference type="Proteomes" id="UP000038045"/>
    </source>
</evidence>
<feature type="transmembrane region" description="Helical" evidence="1">
    <location>
        <begin position="44"/>
        <end position="65"/>
    </location>
</feature>
<organism evidence="2 3">
    <name type="scientific">Parastrongyloides trichosuri</name>
    <name type="common">Possum-specific nematode worm</name>
    <dbReference type="NCBI Taxonomy" id="131310"/>
    <lineage>
        <taxon>Eukaryota</taxon>
        <taxon>Metazoa</taxon>
        <taxon>Ecdysozoa</taxon>
        <taxon>Nematoda</taxon>
        <taxon>Chromadorea</taxon>
        <taxon>Rhabditida</taxon>
        <taxon>Tylenchina</taxon>
        <taxon>Panagrolaimomorpha</taxon>
        <taxon>Strongyloidoidea</taxon>
        <taxon>Strongyloididae</taxon>
        <taxon>Parastrongyloides</taxon>
    </lineage>
</organism>
<feature type="transmembrane region" description="Helical" evidence="1">
    <location>
        <begin position="85"/>
        <end position="108"/>
    </location>
</feature>
<dbReference type="SUPFAM" id="SSF81321">
    <property type="entry name" value="Family A G protein-coupled receptor-like"/>
    <property type="match status" value="1"/>
</dbReference>
<feature type="transmembrane region" description="Helical" evidence="1">
    <location>
        <begin position="174"/>
        <end position="199"/>
    </location>
</feature>
<keyword evidence="1" id="KW-1133">Transmembrane helix</keyword>
<feature type="transmembrane region" description="Helical" evidence="1">
    <location>
        <begin position="259"/>
        <end position="278"/>
    </location>
</feature>
<dbReference type="AlphaFoldDB" id="A0A0N4ZXL6"/>
<dbReference type="Gene3D" id="1.20.1070.10">
    <property type="entry name" value="Rhodopsin 7-helix transmembrane proteins"/>
    <property type="match status" value="1"/>
</dbReference>
<feature type="transmembrane region" description="Helical" evidence="1">
    <location>
        <begin position="6"/>
        <end position="32"/>
    </location>
</feature>
<keyword evidence="2" id="KW-1185">Reference proteome</keyword>
<accession>A0A0N4ZXL6</accession>
<dbReference type="WBParaSite" id="PTRK_0001342612.1">
    <property type="protein sequence ID" value="PTRK_0001342612.1"/>
    <property type="gene ID" value="PTRK_0001342612"/>
</dbReference>
<dbReference type="Proteomes" id="UP000038045">
    <property type="component" value="Unplaced"/>
</dbReference>
<dbReference type="InterPro" id="IPR019426">
    <property type="entry name" value="7TM_GPCR_serpentine_rcpt_Srv"/>
</dbReference>
<sequence length="321" mass="37481">MIPTVDFIFLVIQCIGYCLYLLMSICFIFKLFTGDKHDGDSNTFLIHFIANCFFDLMQVAAVILMQKFLHWNLWLEVLLTNNFILLIRIPALYMTLLASVMGTTYTVVNRYCVLVYGSRFRQKWTNNVSYVLITLQLLFPLTVFSFSCINPSTVKYMESFELYFFVSPTPTEAAIVNIVFAVLIFIAIIITVSMNIIIFNKFNRLMENATKKEQKKKYLIMIYMVITTSCLICLFFEHFARIFFLIFDLGDAVNFMTYPLFWIIPISTLVQPITTMIMSKYLRQYFINFYCPKLITLEYSTTKAENVTKQHGPTHPTKIVL</sequence>
<dbReference type="Pfam" id="PF10323">
    <property type="entry name" value="7TM_GPCR_Srv"/>
    <property type="match status" value="1"/>
</dbReference>
<dbReference type="PANTHER" id="PTHR31552:SF8">
    <property type="entry name" value="SERPENTINE RECEPTOR CLASS GAMMA"/>
    <property type="match status" value="1"/>
</dbReference>
<feature type="transmembrane region" description="Helical" evidence="1">
    <location>
        <begin position="129"/>
        <end position="154"/>
    </location>
</feature>
<evidence type="ECO:0000313" key="3">
    <source>
        <dbReference type="WBParaSite" id="PTRK_0001342612.1"/>
    </source>
</evidence>
<evidence type="ECO:0000256" key="1">
    <source>
        <dbReference type="SAM" id="Phobius"/>
    </source>
</evidence>
<feature type="transmembrane region" description="Helical" evidence="1">
    <location>
        <begin position="220"/>
        <end position="247"/>
    </location>
</feature>
<keyword evidence="1" id="KW-0472">Membrane</keyword>
<proteinExistence type="predicted"/>
<protein>
    <submittedName>
        <fullName evidence="3">Serpentine receptor class gamma</fullName>
    </submittedName>
</protein>
<dbReference type="PANTHER" id="PTHR31552">
    <property type="entry name" value="SERPENTINE RECEPTOR CLASS GAMMA"/>
    <property type="match status" value="1"/>
</dbReference>
<name>A0A0N4ZXL6_PARTI</name>